<evidence type="ECO:0000256" key="2">
    <source>
        <dbReference type="ARBA" id="ARBA00007614"/>
    </source>
</evidence>
<dbReference type="GO" id="GO:0033862">
    <property type="term" value="F:UMP kinase activity"/>
    <property type="evidence" value="ECO:0007669"/>
    <property type="project" value="UniProtKB-EC"/>
</dbReference>
<dbReference type="Pfam" id="PF00696">
    <property type="entry name" value="AA_kinase"/>
    <property type="match status" value="1"/>
</dbReference>
<feature type="domain" description="Aspartate/glutamate/uridylate kinase" evidence="10">
    <location>
        <begin position="10"/>
        <end position="212"/>
    </location>
</feature>
<evidence type="ECO:0000259" key="10">
    <source>
        <dbReference type="Pfam" id="PF00696"/>
    </source>
</evidence>
<accession>A0A1G2PW12</accession>
<protein>
    <recommendedName>
        <fullName evidence="3">UMP kinase</fullName>
        <ecNumber evidence="3">2.7.4.22</ecNumber>
    </recommendedName>
    <alternativeName>
        <fullName evidence="9">Uridine monophosphate kinase</fullName>
    </alternativeName>
</protein>
<keyword evidence="6" id="KW-0418">Kinase</keyword>
<dbReference type="AlphaFoldDB" id="A0A1G2PW12"/>
<name>A0A1G2PW12_9BACT</name>
<dbReference type="EMBL" id="MHSW01000018">
    <property type="protein sequence ID" value="OHA51811.1"/>
    <property type="molecule type" value="Genomic_DNA"/>
</dbReference>
<dbReference type="Proteomes" id="UP000176951">
    <property type="component" value="Unassembled WGS sequence"/>
</dbReference>
<proteinExistence type="inferred from homology"/>
<keyword evidence="5" id="KW-0547">Nucleotide-binding</keyword>
<dbReference type="SUPFAM" id="SSF53633">
    <property type="entry name" value="Carbamate kinase-like"/>
    <property type="match status" value="1"/>
</dbReference>
<evidence type="ECO:0000256" key="9">
    <source>
        <dbReference type="ARBA" id="ARBA00032092"/>
    </source>
</evidence>
<comment type="pathway">
    <text evidence="1">Pyrimidine metabolism; CTP biosynthesis via de novo pathway; UDP from UMP (UMPK route): step 1/1.</text>
</comment>
<keyword evidence="7" id="KW-0067">ATP-binding</keyword>
<dbReference type="GO" id="GO:0005524">
    <property type="term" value="F:ATP binding"/>
    <property type="evidence" value="ECO:0007669"/>
    <property type="project" value="UniProtKB-KW"/>
</dbReference>
<dbReference type="PANTHER" id="PTHR42833:SF4">
    <property type="entry name" value="URIDYLATE KINASE PUMPKIN, CHLOROPLASTIC"/>
    <property type="match status" value="1"/>
</dbReference>
<evidence type="ECO:0000256" key="6">
    <source>
        <dbReference type="ARBA" id="ARBA00022777"/>
    </source>
</evidence>
<dbReference type="GO" id="GO:0006225">
    <property type="term" value="P:UDP biosynthetic process"/>
    <property type="evidence" value="ECO:0007669"/>
    <property type="project" value="TreeGrafter"/>
</dbReference>
<evidence type="ECO:0000256" key="4">
    <source>
        <dbReference type="ARBA" id="ARBA00022679"/>
    </source>
</evidence>
<evidence type="ECO:0000256" key="7">
    <source>
        <dbReference type="ARBA" id="ARBA00022840"/>
    </source>
</evidence>
<keyword evidence="4" id="KW-0808">Transferase</keyword>
<evidence type="ECO:0000313" key="12">
    <source>
        <dbReference type="Proteomes" id="UP000176951"/>
    </source>
</evidence>
<reference evidence="11 12" key="1">
    <citation type="journal article" date="2016" name="Nat. Commun.">
        <title>Thousands of microbial genomes shed light on interconnected biogeochemical processes in an aquifer system.</title>
        <authorList>
            <person name="Anantharaman K."/>
            <person name="Brown C.T."/>
            <person name="Hug L.A."/>
            <person name="Sharon I."/>
            <person name="Castelle C.J."/>
            <person name="Probst A.J."/>
            <person name="Thomas B.C."/>
            <person name="Singh A."/>
            <person name="Wilkins M.J."/>
            <person name="Karaoz U."/>
            <person name="Brodie E.L."/>
            <person name="Williams K.H."/>
            <person name="Hubbard S.S."/>
            <person name="Banfield J.F."/>
        </authorList>
    </citation>
    <scope>NUCLEOTIDE SEQUENCE [LARGE SCALE GENOMIC DNA]</scope>
</reference>
<dbReference type="Gene3D" id="3.40.1160.10">
    <property type="entry name" value="Acetylglutamate kinase-like"/>
    <property type="match status" value="1"/>
</dbReference>
<dbReference type="InterPro" id="IPR036393">
    <property type="entry name" value="AceGlu_kinase-like_sf"/>
</dbReference>
<evidence type="ECO:0000256" key="8">
    <source>
        <dbReference type="ARBA" id="ARBA00022975"/>
    </source>
</evidence>
<comment type="caution">
    <text evidence="11">The sequence shown here is derived from an EMBL/GenBank/DDBJ whole genome shotgun (WGS) entry which is preliminary data.</text>
</comment>
<comment type="similarity">
    <text evidence="2">Belongs to the UMP kinase family.</text>
</comment>
<keyword evidence="8" id="KW-0665">Pyrimidine biosynthesis</keyword>
<dbReference type="EC" id="2.7.4.22" evidence="3"/>
<gene>
    <name evidence="11" type="ORF">A3A97_00050</name>
</gene>
<evidence type="ECO:0000313" key="11">
    <source>
        <dbReference type="EMBL" id="OHA51811.1"/>
    </source>
</evidence>
<organism evidence="11 12">
    <name type="scientific">Candidatus Terrybacteria bacterium RIFCSPLOWO2_01_FULL_40_23</name>
    <dbReference type="NCBI Taxonomy" id="1802366"/>
    <lineage>
        <taxon>Bacteria</taxon>
        <taxon>Candidatus Terryibacteriota</taxon>
    </lineage>
</organism>
<sequence>MASSLKSKNNTLVIALGGSVLFPDKINVQLIIKLKRLFKKITEGRRIKLILIVGGGYPARNYQTAAKKIHPGVSQIELDEIGIAATRFNAELIKIIFGSLAAKKVVYSENLLKKPIDKITVISGWTPGCSTDTIAVRAAKKLKLKLVIIAGRPTHVYTHDFIRFKMAKPLMNILWKNYRKLIPDVWSPGMPSPVDPIAAREAQKNNIDAIVIGGKNIENLESLLLGRKFKGTLISNKNLVL</sequence>
<evidence type="ECO:0000256" key="5">
    <source>
        <dbReference type="ARBA" id="ARBA00022741"/>
    </source>
</evidence>
<evidence type="ECO:0000256" key="1">
    <source>
        <dbReference type="ARBA" id="ARBA00004791"/>
    </source>
</evidence>
<evidence type="ECO:0000256" key="3">
    <source>
        <dbReference type="ARBA" id="ARBA00012899"/>
    </source>
</evidence>
<dbReference type="InterPro" id="IPR001048">
    <property type="entry name" value="Asp/Glu/Uridylate_kinase"/>
</dbReference>
<dbReference type="PANTHER" id="PTHR42833">
    <property type="entry name" value="URIDYLATE KINASE"/>
    <property type="match status" value="1"/>
</dbReference>